<accession>A0A8J3ZFG9</accession>
<keyword evidence="2" id="KW-1185">Reference proteome</keyword>
<sequence length="82" mass="8204">MAAAATGGGSKAVTGEERWCDVTSRRPLLAMVAITATVATATSVVTLGTGVTASAAGDPRPHLPEPGIAYVILSRRGADAVR</sequence>
<reference evidence="1" key="1">
    <citation type="submission" date="2021-01" db="EMBL/GenBank/DDBJ databases">
        <title>Whole genome shotgun sequence of Virgisporangium aurantiacum NBRC 16421.</title>
        <authorList>
            <person name="Komaki H."/>
            <person name="Tamura T."/>
        </authorList>
    </citation>
    <scope>NUCLEOTIDE SEQUENCE</scope>
    <source>
        <strain evidence="1">NBRC 16421</strain>
    </source>
</reference>
<evidence type="ECO:0000313" key="2">
    <source>
        <dbReference type="Proteomes" id="UP000612585"/>
    </source>
</evidence>
<proteinExistence type="predicted"/>
<dbReference type="EMBL" id="BOPG01000085">
    <property type="protein sequence ID" value="GIJ62984.1"/>
    <property type="molecule type" value="Genomic_DNA"/>
</dbReference>
<protein>
    <submittedName>
        <fullName evidence="1">Uncharacterized protein</fullName>
    </submittedName>
</protein>
<organism evidence="1 2">
    <name type="scientific">Virgisporangium aurantiacum</name>
    <dbReference type="NCBI Taxonomy" id="175570"/>
    <lineage>
        <taxon>Bacteria</taxon>
        <taxon>Bacillati</taxon>
        <taxon>Actinomycetota</taxon>
        <taxon>Actinomycetes</taxon>
        <taxon>Micromonosporales</taxon>
        <taxon>Micromonosporaceae</taxon>
        <taxon>Virgisporangium</taxon>
    </lineage>
</organism>
<gene>
    <name evidence="1" type="ORF">Vau01_105000</name>
</gene>
<dbReference type="AlphaFoldDB" id="A0A8J3ZFG9"/>
<comment type="caution">
    <text evidence="1">The sequence shown here is derived from an EMBL/GenBank/DDBJ whole genome shotgun (WGS) entry which is preliminary data.</text>
</comment>
<evidence type="ECO:0000313" key="1">
    <source>
        <dbReference type="EMBL" id="GIJ62984.1"/>
    </source>
</evidence>
<dbReference type="Proteomes" id="UP000612585">
    <property type="component" value="Unassembled WGS sequence"/>
</dbReference>
<name>A0A8J3ZFG9_9ACTN</name>